<reference evidence="10 11" key="1">
    <citation type="journal article" date="2013" name="BMC Genomics">
        <title>Genomics-driven discovery of the pneumocandin biosynthetic gene cluster in the fungus Glarea lozoyensis.</title>
        <authorList>
            <person name="Chen L."/>
            <person name="Yue Q."/>
            <person name="Zhang X."/>
            <person name="Xiang M."/>
            <person name="Wang C."/>
            <person name="Li S."/>
            <person name="Che Y."/>
            <person name="Ortiz-Lopez F.J."/>
            <person name="Bills G.F."/>
            <person name="Liu X."/>
            <person name="An Z."/>
        </authorList>
    </citation>
    <scope>NUCLEOTIDE SEQUENCE [LARGE SCALE GENOMIC DNA]</scope>
    <source>
        <strain evidence="11">ATCC 20868 / MF5171</strain>
    </source>
</reference>
<keyword evidence="5" id="KW-0560">Oxidoreductase</keyword>
<dbReference type="Proteomes" id="UP000016922">
    <property type="component" value="Unassembled WGS sequence"/>
</dbReference>
<evidence type="ECO:0000313" key="10">
    <source>
        <dbReference type="EMBL" id="EPE28089.1"/>
    </source>
</evidence>
<evidence type="ECO:0000256" key="3">
    <source>
        <dbReference type="ARBA" id="ARBA00022723"/>
    </source>
</evidence>
<dbReference type="OMA" id="CAYSAII"/>
<dbReference type="STRING" id="1116229.S3CSP0"/>
<dbReference type="InterPro" id="IPR036291">
    <property type="entry name" value="NAD(P)-bd_dom_sf"/>
</dbReference>
<gene>
    <name evidence="10" type="ORF">GLAREA_04880</name>
</gene>
<proteinExistence type="inferred from homology"/>
<dbReference type="PANTHER" id="PTHR42813:SF3">
    <property type="entry name" value="GLUTATHIONE-INDEPENDENT FORMALDEHYDE DEHYDROGENASE"/>
    <property type="match status" value="1"/>
</dbReference>
<dbReference type="InterPro" id="IPR013149">
    <property type="entry name" value="ADH-like_C"/>
</dbReference>
<dbReference type="GeneID" id="19463935"/>
<keyword evidence="3 7" id="KW-0479">Metal-binding</keyword>
<evidence type="ECO:0000313" key="11">
    <source>
        <dbReference type="Proteomes" id="UP000016922"/>
    </source>
</evidence>
<dbReference type="HOGENOM" id="CLU_026673_11_3_1"/>
<dbReference type="Gene3D" id="3.90.180.10">
    <property type="entry name" value="Medium-chain alcohol dehydrogenases, catalytic domain"/>
    <property type="match status" value="1"/>
</dbReference>
<evidence type="ECO:0000259" key="8">
    <source>
        <dbReference type="Pfam" id="PF00107"/>
    </source>
</evidence>
<evidence type="ECO:0000256" key="6">
    <source>
        <dbReference type="ARBA" id="ARBA00023027"/>
    </source>
</evidence>
<dbReference type="OrthoDB" id="3941538at2759"/>
<dbReference type="GO" id="GO:0016491">
    <property type="term" value="F:oxidoreductase activity"/>
    <property type="evidence" value="ECO:0007669"/>
    <property type="project" value="UniProtKB-KW"/>
</dbReference>
<dbReference type="SUPFAM" id="SSF50129">
    <property type="entry name" value="GroES-like"/>
    <property type="match status" value="1"/>
</dbReference>
<keyword evidence="4 7" id="KW-0862">Zinc</keyword>
<evidence type="ECO:0000256" key="7">
    <source>
        <dbReference type="RuleBase" id="RU361277"/>
    </source>
</evidence>
<dbReference type="Pfam" id="PF08240">
    <property type="entry name" value="ADH_N"/>
    <property type="match status" value="1"/>
</dbReference>
<keyword evidence="11" id="KW-1185">Reference proteome</keyword>
<dbReference type="InterPro" id="IPR011032">
    <property type="entry name" value="GroES-like_sf"/>
</dbReference>
<evidence type="ECO:0000256" key="5">
    <source>
        <dbReference type="ARBA" id="ARBA00023002"/>
    </source>
</evidence>
<dbReference type="SUPFAM" id="SSF51735">
    <property type="entry name" value="NAD(P)-binding Rossmann-fold domains"/>
    <property type="match status" value="1"/>
</dbReference>
<organism evidence="10 11">
    <name type="scientific">Glarea lozoyensis (strain ATCC 20868 / MF5171)</name>
    <dbReference type="NCBI Taxonomy" id="1116229"/>
    <lineage>
        <taxon>Eukaryota</taxon>
        <taxon>Fungi</taxon>
        <taxon>Dikarya</taxon>
        <taxon>Ascomycota</taxon>
        <taxon>Pezizomycotina</taxon>
        <taxon>Leotiomycetes</taxon>
        <taxon>Helotiales</taxon>
        <taxon>Helotiaceae</taxon>
        <taxon>Glarea</taxon>
    </lineage>
</organism>
<dbReference type="AlphaFoldDB" id="S3CSP0"/>
<dbReference type="PROSITE" id="PS00059">
    <property type="entry name" value="ADH_ZINC"/>
    <property type="match status" value="1"/>
</dbReference>
<feature type="domain" description="Alcohol dehydrogenase-like N-terminal" evidence="9">
    <location>
        <begin position="36"/>
        <end position="147"/>
    </location>
</feature>
<dbReference type="InterPro" id="IPR013154">
    <property type="entry name" value="ADH-like_N"/>
</dbReference>
<name>S3CSP0_GLAL2</name>
<evidence type="ECO:0000259" key="9">
    <source>
        <dbReference type="Pfam" id="PF08240"/>
    </source>
</evidence>
<dbReference type="eggNOG" id="KOG0024">
    <property type="taxonomic scope" value="Eukaryota"/>
</dbReference>
<protein>
    <submittedName>
        <fullName evidence="10">NAD(P)-binding Rossmann-fold containing protein</fullName>
    </submittedName>
</protein>
<accession>S3CSP0</accession>
<keyword evidence="6" id="KW-0520">NAD</keyword>
<comment type="cofactor">
    <cofactor evidence="1 7">
        <name>Zn(2+)</name>
        <dbReference type="ChEBI" id="CHEBI:29105"/>
    </cofactor>
</comment>
<evidence type="ECO:0000256" key="1">
    <source>
        <dbReference type="ARBA" id="ARBA00001947"/>
    </source>
</evidence>
<dbReference type="Gene3D" id="3.40.50.720">
    <property type="entry name" value="NAD(P)-binding Rossmann-like Domain"/>
    <property type="match status" value="1"/>
</dbReference>
<evidence type="ECO:0000256" key="2">
    <source>
        <dbReference type="ARBA" id="ARBA00008072"/>
    </source>
</evidence>
<dbReference type="PANTHER" id="PTHR42813">
    <property type="entry name" value="ZINC-TYPE ALCOHOL DEHYDROGENASE-LIKE"/>
    <property type="match status" value="1"/>
</dbReference>
<comment type="similarity">
    <text evidence="2 7">Belongs to the zinc-containing alcohol dehydrogenase family.</text>
</comment>
<dbReference type="RefSeq" id="XP_008085448.1">
    <property type="nucleotide sequence ID" value="XM_008087257.1"/>
</dbReference>
<feature type="domain" description="Alcohol dehydrogenase-like C-terminal" evidence="8">
    <location>
        <begin position="188"/>
        <end position="259"/>
    </location>
</feature>
<dbReference type="EMBL" id="KE145369">
    <property type="protein sequence ID" value="EPE28089.1"/>
    <property type="molecule type" value="Genomic_DNA"/>
</dbReference>
<dbReference type="GO" id="GO:0008270">
    <property type="term" value="F:zinc ion binding"/>
    <property type="evidence" value="ECO:0007669"/>
    <property type="project" value="InterPro"/>
</dbReference>
<sequence>MAEAHHQKIMKAVKWDKENRSVKVEKVKVPKIQHPLDAIVRITSAAICGTDLHTTRGRIEMDDHLTFGHESMGIIDQIGDDVSSVKVGDRVVISGLANKIGPNGSSILYGTFGTGDYGVAETASQEDGGQAEFMQVPYADDNLFPVPAGKGSELDYLLLADIFPTAWFALERAEQVIGDTVVVFGAGPVGLLCAYSAFLRGAVRVYSVDNVPERLAKAKSIGAIPINFSHGPADEQILKLEPQGVDRCCDCVGFECLNEKGENVENTVINWAVNVTRLYGGIGQIGVYVPKDIGAKDPATMKGILPFPVGLMWVKGISLKGGAVQLRLYQDVLLKLIQSGKAKPSFVFTNKFNIDDAVKAYDDFGNRKLIKAVFQFPSKEHSEAEAEN</sequence>
<dbReference type="KEGG" id="glz:GLAREA_04880"/>
<evidence type="ECO:0000256" key="4">
    <source>
        <dbReference type="ARBA" id="ARBA00022833"/>
    </source>
</evidence>
<dbReference type="Pfam" id="PF00107">
    <property type="entry name" value="ADH_zinc_N"/>
    <property type="match status" value="1"/>
</dbReference>
<dbReference type="InterPro" id="IPR002328">
    <property type="entry name" value="ADH_Zn_CS"/>
</dbReference>